<feature type="region of interest" description="Disordered" evidence="1">
    <location>
        <begin position="235"/>
        <end position="319"/>
    </location>
</feature>
<protein>
    <recommendedName>
        <fullName evidence="2">DUF8035 domain-containing protein</fullName>
    </recommendedName>
</protein>
<feature type="region of interest" description="Disordered" evidence="1">
    <location>
        <begin position="1"/>
        <end position="142"/>
    </location>
</feature>
<evidence type="ECO:0000256" key="1">
    <source>
        <dbReference type="SAM" id="MobiDB-lite"/>
    </source>
</evidence>
<keyword evidence="4" id="KW-1185">Reference proteome</keyword>
<evidence type="ECO:0000313" key="3">
    <source>
        <dbReference type="EMBL" id="OAA59907.1"/>
    </source>
</evidence>
<dbReference type="STRING" id="1081102.A0A167STA0"/>
<proteinExistence type="predicted"/>
<feature type="region of interest" description="Disordered" evidence="1">
    <location>
        <begin position="161"/>
        <end position="200"/>
    </location>
</feature>
<feature type="compositionally biased region" description="Basic residues" evidence="1">
    <location>
        <begin position="505"/>
        <end position="528"/>
    </location>
</feature>
<feature type="compositionally biased region" description="Basic and acidic residues" evidence="1">
    <location>
        <begin position="235"/>
        <end position="252"/>
    </location>
</feature>
<dbReference type="Proteomes" id="UP000076874">
    <property type="component" value="Unassembled WGS sequence"/>
</dbReference>
<dbReference type="EMBL" id="AZHD01000010">
    <property type="protein sequence ID" value="OAA59907.1"/>
    <property type="molecule type" value="Genomic_DNA"/>
</dbReference>
<dbReference type="OrthoDB" id="5428245at2759"/>
<reference evidence="3 4" key="1">
    <citation type="journal article" date="2016" name="Genome Biol. Evol.">
        <title>Divergent and convergent evolution of fungal pathogenicity.</title>
        <authorList>
            <person name="Shang Y."/>
            <person name="Xiao G."/>
            <person name="Zheng P."/>
            <person name="Cen K."/>
            <person name="Zhan S."/>
            <person name="Wang C."/>
        </authorList>
    </citation>
    <scope>NUCLEOTIDE SEQUENCE [LARGE SCALE GENOMIC DNA]</scope>
    <source>
        <strain evidence="3 4">RCEF 264</strain>
    </source>
</reference>
<dbReference type="Pfam" id="PF26118">
    <property type="entry name" value="DUF8035"/>
    <property type="match status" value="1"/>
</dbReference>
<feature type="compositionally biased region" description="Basic and acidic residues" evidence="1">
    <location>
        <begin position="260"/>
        <end position="274"/>
    </location>
</feature>
<comment type="caution">
    <text evidence="3">The sequence shown here is derived from an EMBL/GenBank/DDBJ whole genome shotgun (WGS) entry which is preliminary data.</text>
</comment>
<dbReference type="InterPro" id="IPR058348">
    <property type="entry name" value="DUF8035"/>
</dbReference>
<feature type="domain" description="DUF8035" evidence="2">
    <location>
        <begin position="313"/>
        <end position="366"/>
    </location>
</feature>
<accession>A0A167STA0</accession>
<evidence type="ECO:0000259" key="2">
    <source>
        <dbReference type="Pfam" id="PF26118"/>
    </source>
</evidence>
<name>A0A167STA0_9HYPO</name>
<dbReference type="AlphaFoldDB" id="A0A167STA0"/>
<feature type="compositionally biased region" description="Basic and acidic residues" evidence="1">
    <location>
        <begin position="84"/>
        <end position="111"/>
    </location>
</feature>
<sequence length="623" mass="71235">MSRNPYRASTGEVDRREYDRVLYERDRDRRGDERVRYEDDDEVAYTSTRRRPAAPLAPSPPRGASRGRPRSPSPPGRSGGAHTFADERVVRERDRRFVDVDVNVRENVGSDHDDDDSIILPSSARRRPQRTRPPAVIDDREDIREEEYGRRVFVERDRDRVNVRERSPSPQRLPLRPAPSMPRPGGLVRRQSSLDTFDRKPARRAYDLRYDTVEDSVEYDRAPVRREDIGRRPVRRDEREERDVTRFEEIRVDTGGGSRHRPERERVQETEVVRTRRSRSRSRSWSRQSRRGRSSSSSSRSSGGATLREEYPKKGKTRMPARLVSERALIDLGYPFTKEGKTIVVQVALGQDNIDEVLKLSRDYKKDETEIIESKTKIRVPGGEVVEERREEVFMTPAAHHPMPHAPPPPPLPPAQLQPQPVVYQAPMQPEYTTTTATVNIRNVSPARSYTTTTTGSTALVRAAPPPTQRGGAVIVEAGGPPSTLYEENNVSSMAGPLVVVNDRHRHHHHHHHHRRHRSSSHRHGRSHSHGDDGALYAHIHNYPIRDYYGDREVERETDREYVVAGGGGSGELVRAERLSTGEIVVYEEQVERIEEPRHGVRIERDRKGPPPGMMKAMLATLT</sequence>
<organism evidence="3 4">
    <name type="scientific">Niveomyces insectorum RCEF 264</name>
    <dbReference type="NCBI Taxonomy" id="1081102"/>
    <lineage>
        <taxon>Eukaryota</taxon>
        <taxon>Fungi</taxon>
        <taxon>Dikarya</taxon>
        <taxon>Ascomycota</taxon>
        <taxon>Pezizomycotina</taxon>
        <taxon>Sordariomycetes</taxon>
        <taxon>Hypocreomycetidae</taxon>
        <taxon>Hypocreales</taxon>
        <taxon>Cordycipitaceae</taxon>
        <taxon>Niveomyces</taxon>
    </lineage>
</organism>
<feature type="compositionally biased region" description="Basic residues" evidence="1">
    <location>
        <begin position="275"/>
        <end position="293"/>
    </location>
</feature>
<evidence type="ECO:0000313" key="4">
    <source>
        <dbReference type="Proteomes" id="UP000076874"/>
    </source>
</evidence>
<gene>
    <name evidence="3" type="ORF">SPI_06105</name>
</gene>
<feature type="compositionally biased region" description="Basic and acidic residues" evidence="1">
    <location>
        <begin position="12"/>
        <end position="37"/>
    </location>
</feature>
<feature type="region of interest" description="Disordered" evidence="1">
    <location>
        <begin position="505"/>
        <end position="535"/>
    </location>
</feature>